<organism evidence="1 2">
    <name type="scientific">Cerasicoccus arenae</name>
    <dbReference type="NCBI Taxonomy" id="424488"/>
    <lineage>
        <taxon>Bacteria</taxon>
        <taxon>Pseudomonadati</taxon>
        <taxon>Verrucomicrobiota</taxon>
        <taxon>Opitutia</taxon>
        <taxon>Puniceicoccales</taxon>
        <taxon>Cerasicoccaceae</taxon>
        <taxon>Cerasicoccus</taxon>
    </lineage>
</organism>
<dbReference type="InterPro" id="IPR011989">
    <property type="entry name" value="ARM-like"/>
</dbReference>
<dbReference type="EMBL" id="BMXG01000006">
    <property type="protein sequence ID" value="GHB98338.1"/>
    <property type="molecule type" value="Genomic_DNA"/>
</dbReference>
<evidence type="ECO:0000313" key="1">
    <source>
        <dbReference type="EMBL" id="GHB98338.1"/>
    </source>
</evidence>
<dbReference type="Proteomes" id="UP000642829">
    <property type="component" value="Unassembled WGS sequence"/>
</dbReference>
<keyword evidence="2" id="KW-1185">Reference proteome</keyword>
<dbReference type="Gene3D" id="1.25.10.10">
    <property type="entry name" value="Leucine-rich Repeat Variant"/>
    <property type="match status" value="2"/>
</dbReference>
<evidence type="ECO:0008006" key="3">
    <source>
        <dbReference type="Google" id="ProtNLM"/>
    </source>
</evidence>
<proteinExistence type="predicted"/>
<gene>
    <name evidence="1" type="ORF">GCM10007047_13010</name>
</gene>
<evidence type="ECO:0000313" key="2">
    <source>
        <dbReference type="Proteomes" id="UP000642829"/>
    </source>
</evidence>
<accession>A0A8J3GEF0</accession>
<protein>
    <recommendedName>
        <fullName evidence="3">Leucine rich repeat variant</fullName>
    </recommendedName>
</protein>
<reference evidence="1" key="2">
    <citation type="submission" date="2020-09" db="EMBL/GenBank/DDBJ databases">
        <authorList>
            <person name="Sun Q."/>
            <person name="Kim S."/>
        </authorList>
    </citation>
    <scope>NUCLEOTIDE SEQUENCE</scope>
    <source>
        <strain evidence="1">KCTC 12870</strain>
    </source>
</reference>
<reference evidence="1" key="1">
    <citation type="journal article" date="2014" name="Int. J. Syst. Evol. Microbiol.">
        <title>Complete genome sequence of Corynebacterium casei LMG S-19264T (=DSM 44701T), isolated from a smear-ripened cheese.</title>
        <authorList>
            <consortium name="US DOE Joint Genome Institute (JGI-PGF)"/>
            <person name="Walter F."/>
            <person name="Albersmeier A."/>
            <person name="Kalinowski J."/>
            <person name="Ruckert C."/>
        </authorList>
    </citation>
    <scope>NUCLEOTIDE SEQUENCE</scope>
    <source>
        <strain evidence="1">KCTC 12870</strain>
    </source>
</reference>
<dbReference type="AlphaFoldDB" id="A0A8J3GEF0"/>
<sequence>MQLPQTTNELLALIHEHGPQAIARRFRKPPISSQLLRTISQENPPEEAWIFLTSYALTPSSLLEEIGAHQADYPSSVLIPLAQNPRTPPGALSILVQHDESSVRAAALTNPNLPPRDADSILTEKDQRLWRSLAANPALKLKSQAVLAARGDASVRLELVHNKSLHPDLLIALSADPSPLVRCTLVASVAAPDDVLLFWADSDREEIQIALLTRTSLPKKILRTLLFSPHASVRKAVRMHRELDEIELLYLSRSETNEDREFVAAHQGIPPGLQHELAQDPETDIRNALAANPAIWPEMAEFFVTGEDTSACLSLLDNPAMPPALFLELAWMNHASVTAALASHQETPEEVLQYLANERLSATALAHMAACRRSASWLRPSLAEALAQHASPSIRALAASSQLLPAKARNHLRDDPADFVRTLAYEVTPPPVDEEDHVPKAKIQQCLNELTAIVNGIDSEPSSTANL</sequence>
<comment type="caution">
    <text evidence="1">The sequence shown here is derived from an EMBL/GenBank/DDBJ whole genome shotgun (WGS) entry which is preliminary data.</text>
</comment>
<dbReference type="RefSeq" id="WP_189513150.1">
    <property type="nucleotide sequence ID" value="NZ_BMXG01000006.1"/>
</dbReference>
<name>A0A8J3GEF0_9BACT</name>